<protein>
    <recommendedName>
        <fullName evidence="2">PD-(D/E)XK endonuclease-like domain-containing protein</fullName>
    </recommendedName>
</protein>
<dbReference type="Gene3D" id="3.90.320.10">
    <property type="match status" value="1"/>
</dbReference>
<accession>A0A645I499</accession>
<comment type="caution">
    <text evidence="1">The sequence shown here is derived from an EMBL/GenBank/DDBJ whole genome shotgun (WGS) entry which is preliminary data.</text>
</comment>
<organism evidence="1">
    <name type="scientific">bioreactor metagenome</name>
    <dbReference type="NCBI Taxonomy" id="1076179"/>
    <lineage>
        <taxon>unclassified sequences</taxon>
        <taxon>metagenomes</taxon>
        <taxon>ecological metagenomes</taxon>
    </lineage>
</organism>
<evidence type="ECO:0000313" key="1">
    <source>
        <dbReference type="EMBL" id="MPN46117.1"/>
    </source>
</evidence>
<evidence type="ECO:0008006" key="2">
    <source>
        <dbReference type="Google" id="ProtNLM"/>
    </source>
</evidence>
<dbReference type="AlphaFoldDB" id="A0A645I499"/>
<dbReference type="EMBL" id="VSSQ01106516">
    <property type="protein sequence ID" value="MPN46117.1"/>
    <property type="molecule type" value="Genomic_DNA"/>
</dbReference>
<name>A0A645I499_9ZZZZ</name>
<proteinExistence type="predicted"/>
<sequence>MHNILSGVYTEADLPLSVRKAVSTGELGAGEEQGVTEHLSSLLAGVRERHWFDSTFKIYNELEILNPGGDVSRPDRVLLDKDRAIVIDFKFGDVKKKSHISQVARYVKQVEKISGTPVQGYLWYLENNEVIEVI</sequence>
<gene>
    <name evidence="1" type="ORF">SDC9_193700</name>
</gene>
<dbReference type="InterPro" id="IPR011604">
    <property type="entry name" value="PDDEXK-like_dom_sf"/>
</dbReference>
<reference evidence="1" key="1">
    <citation type="submission" date="2019-08" db="EMBL/GenBank/DDBJ databases">
        <authorList>
            <person name="Kucharzyk K."/>
            <person name="Murdoch R.W."/>
            <person name="Higgins S."/>
            <person name="Loffler F."/>
        </authorList>
    </citation>
    <scope>NUCLEOTIDE SEQUENCE</scope>
</reference>